<proteinExistence type="predicted"/>
<dbReference type="InterPro" id="IPR038765">
    <property type="entry name" value="Papain-like_cys_pep_sf"/>
</dbReference>
<dbReference type="SUPFAM" id="SSF54001">
    <property type="entry name" value="Cysteine proteinases"/>
    <property type="match status" value="1"/>
</dbReference>
<dbReference type="EMBL" id="BAABHK010000013">
    <property type="protein sequence ID" value="GAA4634421.1"/>
    <property type="molecule type" value="Genomic_DNA"/>
</dbReference>
<keyword evidence="3" id="KW-1185">Reference proteome</keyword>
<gene>
    <name evidence="2" type="ORF">GCM10023196_075890</name>
</gene>
<accession>A0ABP8ULX9</accession>
<comment type="caution">
    <text evidence="2">The sequence shown here is derived from an EMBL/GenBank/DDBJ whole genome shotgun (WGS) entry which is preliminary data.</text>
</comment>
<keyword evidence="1" id="KW-0732">Signal</keyword>
<feature type="chain" id="PRO_5045707620" description="CHAP domain-containing protein" evidence="1">
    <location>
        <begin position="30"/>
        <end position="215"/>
    </location>
</feature>
<evidence type="ECO:0000313" key="3">
    <source>
        <dbReference type="Proteomes" id="UP001501442"/>
    </source>
</evidence>
<dbReference type="Gene3D" id="3.90.1720.10">
    <property type="entry name" value="endopeptidase domain like (from Nostoc punctiforme)"/>
    <property type="match status" value="1"/>
</dbReference>
<evidence type="ECO:0000313" key="2">
    <source>
        <dbReference type="EMBL" id="GAA4634421.1"/>
    </source>
</evidence>
<sequence>MKPSIKTLIPIQLAAVALVGVTGVGAANAATHRSAQSAEQTAQRVARCWVPGGKQGPLASKYKKYQPKKDLHQTRAQILKRAQSWVTKKVPYSQDGSSPYCNKYGVYRRDCSGFVSMAWGLHSVQWTGSLIGSGYSKPLGGPKHKNWTKLIEPGDAVTRSPSSHSGHVALVVKVGTKGVEVAQEPTFGGHAEKVFRKWAYLKNNGFYGIRYAHVK</sequence>
<dbReference type="RefSeq" id="WP_345437388.1">
    <property type="nucleotide sequence ID" value="NZ_BAABHK010000013.1"/>
</dbReference>
<dbReference type="Proteomes" id="UP001501442">
    <property type="component" value="Unassembled WGS sequence"/>
</dbReference>
<organism evidence="2 3">
    <name type="scientific">Actinoallomurus vinaceus</name>
    <dbReference type="NCBI Taxonomy" id="1080074"/>
    <lineage>
        <taxon>Bacteria</taxon>
        <taxon>Bacillati</taxon>
        <taxon>Actinomycetota</taxon>
        <taxon>Actinomycetes</taxon>
        <taxon>Streptosporangiales</taxon>
        <taxon>Thermomonosporaceae</taxon>
        <taxon>Actinoallomurus</taxon>
    </lineage>
</organism>
<evidence type="ECO:0008006" key="4">
    <source>
        <dbReference type="Google" id="ProtNLM"/>
    </source>
</evidence>
<evidence type="ECO:0000256" key="1">
    <source>
        <dbReference type="SAM" id="SignalP"/>
    </source>
</evidence>
<name>A0ABP8ULX9_9ACTN</name>
<protein>
    <recommendedName>
        <fullName evidence="4">CHAP domain-containing protein</fullName>
    </recommendedName>
</protein>
<reference evidence="3" key="1">
    <citation type="journal article" date="2019" name="Int. J. Syst. Evol. Microbiol.">
        <title>The Global Catalogue of Microorganisms (GCM) 10K type strain sequencing project: providing services to taxonomists for standard genome sequencing and annotation.</title>
        <authorList>
            <consortium name="The Broad Institute Genomics Platform"/>
            <consortium name="The Broad Institute Genome Sequencing Center for Infectious Disease"/>
            <person name="Wu L."/>
            <person name="Ma J."/>
        </authorList>
    </citation>
    <scope>NUCLEOTIDE SEQUENCE [LARGE SCALE GENOMIC DNA]</scope>
    <source>
        <strain evidence="3">JCM 17939</strain>
    </source>
</reference>
<feature type="signal peptide" evidence="1">
    <location>
        <begin position="1"/>
        <end position="29"/>
    </location>
</feature>